<keyword evidence="4" id="KW-0479">Metal-binding</keyword>
<evidence type="ECO:0000256" key="6">
    <source>
        <dbReference type="ARBA" id="ARBA00023004"/>
    </source>
</evidence>
<dbReference type="NCBIfam" id="TIGR02970">
    <property type="entry name" value="succ_dehyd_cytB"/>
    <property type="match status" value="1"/>
</dbReference>
<comment type="caution">
    <text evidence="9">The sequence shown here is derived from an EMBL/GenBank/DDBJ whole genome shotgun (WGS) entry which is preliminary data.</text>
</comment>
<keyword evidence="3 8" id="KW-0812">Transmembrane</keyword>
<dbReference type="Pfam" id="PF01127">
    <property type="entry name" value="Sdh_cyt"/>
    <property type="match status" value="1"/>
</dbReference>
<dbReference type="EMBL" id="MLJW01000011">
    <property type="protein sequence ID" value="OIR14650.1"/>
    <property type="molecule type" value="Genomic_DNA"/>
</dbReference>
<evidence type="ECO:0000256" key="3">
    <source>
        <dbReference type="ARBA" id="ARBA00022692"/>
    </source>
</evidence>
<evidence type="ECO:0000256" key="7">
    <source>
        <dbReference type="ARBA" id="ARBA00023136"/>
    </source>
</evidence>
<dbReference type="GO" id="GO:0006099">
    <property type="term" value="P:tricarboxylic acid cycle"/>
    <property type="evidence" value="ECO:0007669"/>
    <property type="project" value="InterPro"/>
</dbReference>
<dbReference type="InterPro" id="IPR034804">
    <property type="entry name" value="SQR/QFR_C/D"/>
</dbReference>
<dbReference type="GO" id="GO:0046872">
    <property type="term" value="F:metal ion binding"/>
    <property type="evidence" value="ECO:0007669"/>
    <property type="project" value="UniProtKB-KW"/>
</dbReference>
<evidence type="ECO:0000256" key="5">
    <source>
        <dbReference type="ARBA" id="ARBA00022989"/>
    </source>
</evidence>
<sequence length="127" mass="14461">MNKIIKRRPKHLALHKIQFPLPSYVSILHRVSGAVLFLCLPLLLLLFDQSLRSIETYTNLTEYLAHPLLKLVLLGLMWAFLHHFCAGLRYLAIDLHLLPTLALARSSSKWVLAVSLSLTVLLGVKLW</sequence>
<dbReference type="SUPFAM" id="SSF81343">
    <property type="entry name" value="Fumarate reductase respiratory complex transmembrane subunits"/>
    <property type="match status" value="1"/>
</dbReference>
<keyword evidence="5 8" id="KW-1133">Transmembrane helix</keyword>
<name>A0A1J5T1B7_9ZZZZ</name>
<comment type="subcellular location">
    <subcellularLocation>
        <location evidence="1">Membrane</location>
    </subcellularLocation>
</comment>
<dbReference type="InterPro" id="IPR014314">
    <property type="entry name" value="Succ_DH_cytb556"/>
</dbReference>
<evidence type="ECO:0000313" key="9">
    <source>
        <dbReference type="EMBL" id="OIR14650.1"/>
    </source>
</evidence>
<protein>
    <submittedName>
        <fullName evidence="9">Succinate dehydrogenase cytochrome b556 subunit</fullName>
    </submittedName>
</protein>
<proteinExistence type="predicted"/>
<evidence type="ECO:0000256" key="1">
    <source>
        <dbReference type="ARBA" id="ARBA00004370"/>
    </source>
</evidence>
<evidence type="ECO:0000256" key="8">
    <source>
        <dbReference type="SAM" id="Phobius"/>
    </source>
</evidence>
<dbReference type="GO" id="GO:0009055">
    <property type="term" value="F:electron transfer activity"/>
    <property type="evidence" value="ECO:0007669"/>
    <property type="project" value="InterPro"/>
</dbReference>
<organism evidence="9">
    <name type="scientific">mine drainage metagenome</name>
    <dbReference type="NCBI Taxonomy" id="410659"/>
    <lineage>
        <taxon>unclassified sequences</taxon>
        <taxon>metagenomes</taxon>
        <taxon>ecological metagenomes</taxon>
    </lineage>
</organism>
<dbReference type="AlphaFoldDB" id="A0A1J5T1B7"/>
<feature type="transmembrane region" description="Helical" evidence="8">
    <location>
        <begin position="68"/>
        <end position="90"/>
    </location>
</feature>
<reference evidence="9" key="1">
    <citation type="submission" date="2016-10" db="EMBL/GenBank/DDBJ databases">
        <title>Sequence of Gallionella enrichment culture.</title>
        <authorList>
            <person name="Poehlein A."/>
            <person name="Muehling M."/>
            <person name="Daniel R."/>
        </authorList>
    </citation>
    <scope>NUCLEOTIDE SEQUENCE</scope>
</reference>
<evidence type="ECO:0000256" key="2">
    <source>
        <dbReference type="ARBA" id="ARBA00022617"/>
    </source>
</evidence>
<accession>A0A1J5T1B7</accession>
<keyword evidence="7 8" id="KW-0472">Membrane</keyword>
<dbReference type="CDD" id="cd03499">
    <property type="entry name" value="SQR_TypeC_SdhC"/>
    <property type="match status" value="1"/>
</dbReference>
<dbReference type="GO" id="GO:0016020">
    <property type="term" value="C:membrane"/>
    <property type="evidence" value="ECO:0007669"/>
    <property type="project" value="UniProtKB-SubCell"/>
</dbReference>
<feature type="transmembrane region" description="Helical" evidence="8">
    <location>
        <begin position="27"/>
        <end position="47"/>
    </location>
</feature>
<dbReference type="PIRSF" id="PIRSF000178">
    <property type="entry name" value="SDH_cyt_b560"/>
    <property type="match status" value="1"/>
</dbReference>
<evidence type="ECO:0000256" key="4">
    <source>
        <dbReference type="ARBA" id="ARBA00022723"/>
    </source>
</evidence>
<dbReference type="InterPro" id="IPR000701">
    <property type="entry name" value="SuccDH_FuR_B_TM-su"/>
</dbReference>
<gene>
    <name evidence="9" type="primary">sdhC_3</name>
    <name evidence="9" type="ORF">GALL_44560</name>
</gene>
<keyword evidence="6" id="KW-0408">Iron</keyword>
<dbReference type="Gene3D" id="1.20.1300.10">
    <property type="entry name" value="Fumarate reductase/succinate dehydrogenase, transmembrane subunit"/>
    <property type="match status" value="1"/>
</dbReference>
<keyword evidence="2" id="KW-0349">Heme</keyword>